<evidence type="ECO:0000313" key="2">
    <source>
        <dbReference type="Proteomes" id="UP001060012"/>
    </source>
</evidence>
<evidence type="ECO:0000313" key="1">
    <source>
        <dbReference type="EMBL" id="UTJ07339.1"/>
    </source>
</evidence>
<dbReference type="Pfam" id="PF07388">
    <property type="entry name" value="A-2_8-polyST"/>
    <property type="match status" value="1"/>
</dbReference>
<accession>A0ABY5E5B0</accession>
<sequence length="309" mass="36531">MYLNLFIVESPLQLLSAYEAINYFGIKKYKILIRLSNSKENDNQILKLLKCLKVKDMSYVFSLNAKNKTLLDYLKITFFKMLFFYLNKRVKKLFLGNFESGFMKILMKNINKKKIILLDDGAKSIVIQSKFNNMNNFDFFTFFDLDPLEGQQIYSNSFSMLKNKIKNKEKANFVLFLGTKLSELDIVSEEYYIRCIKEIAIYYIKTKIIYIPHREENKNKLKLLEKNISNLKIKKIDYPVELFGLNESFIPQVVASFYSTALFTMNKIYCCNSNAFKFDYEKSIYKESIDKVYHDYANKIKVLELNSVN</sequence>
<keyword evidence="2" id="KW-1185">Reference proteome</keyword>
<dbReference type="InterPro" id="IPR010866">
    <property type="entry name" value="A-2_8-polyST"/>
</dbReference>
<dbReference type="RefSeq" id="WP_254577516.1">
    <property type="nucleotide sequence ID" value="NZ_CP100595.1"/>
</dbReference>
<dbReference type="Proteomes" id="UP001060012">
    <property type="component" value="Chromosome"/>
</dbReference>
<gene>
    <name evidence="1" type="ORF">NJU99_04410</name>
</gene>
<protein>
    <submittedName>
        <fullName evidence="1">Alpha-2,8-polysialyltransferase family protein</fullName>
    </submittedName>
</protein>
<reference evidence="1" key="1">
    <citation type="submission" date="2022-07" db="EMBL/GenBank/DDBJ databases">
        <title>Arcobacter roscoffensis sp. nov., a marine bacterium isolated from coastal seawater collected from Roscoff, France.</title>
        <authorList>
            <person name="Pascual J."/>
            <person name="Lepeaux C."/>
            <person name="Methner A."/>
            <person name="Overmann J."/>
        </authorList>
    </citation>
    <scope>NUCLEOTIDE SEQUENCE</scope>
    <source>
        <strain evidence="1">ARW1-2F2</strain>
    </source>
</reference>
<dbReference type="EMBL" id="CP100595">
    <property type="protein sequence ID" value="UTJ07339.1"/>
    <property type="molecule type" value="Genomic_DNA"/>
</dbReference>
<name>A0ABY5E5B0_9BACT</name>
<organism evidence="1 2">
    <name type="scientific">Arcobacter roscoffensis</name>
    <dbReference type="NCBI Taxonomy" id="2961520"/>
    <lineage>
        <taxon>Bacteria</taxon>
        <taxon>Pseudomonadati</taxon>
        <taxon>Campylobacterota</taxon>
        <taxon>Epsilonproteobacteria</taxon>
        <taxon>Campylobacterales</taxon>
        <taxon>Arcobacteraceae</taxon>
        <taxon>Arcobacter</taxon>
    </lineage>
</organism>
<proteinExistence type="predicted"/>